<sequence>MHRFIEELSRDHLVYTSDVMGWPGHCEQTAPLRDRADVAKWLVEVLDGLGVHRVHLAGNFVGEHDQVRA</sequence>
<dbReference type="Proteomes" id="UP001611450">
    <property type="component" value="Unassembled WGS sequence"/>
</dbReference>
<keyword evidence="2" id="KW-1185">Reference proteome</keyword>
<reference evidence="1 2" key="1">
    <citation type="submission" date="2024-10" db="EMBL/GenBank/DDBJ databases">
        <title>The Natural Products Discovery Center: Release of the First 8490 Sequenced Strains for Exploring Actinobacteria Biosynthetic Diversity.</title>
        <authorList>
            <person name="Kalkreuter E."/>
            <person name="Kautsar S.A."/>
            <person name="Yang D."/>
            <person name="Bader C.D."/>
            <person name="Teijaro C.N."/>
            <person name="Fluegel L."/>
            <person name="Davis C.M."/>
            <person name="Simpson J.R."/>
            <person name="Lauterbach L."/>
            <person name="Steele A.D."/>
            <person name="Gui C."/>
            <person name="Meng S."/>
            <person name="Li G."/>
            <person name="Viehrig K."/>
            <person name="Ye F."/>
            <person name="Su P."/>
            <person name="Kiefer A.F."/>
            <person name="Nichols A."/>
            <person name="Cepeda A.J."/>
            <person name="Yan W."/>
            <person name="Fan B."/>
            <person name="Jiang Y."/>
            <person name="Adhikari A."/>
            <person name="Zheng C.-J."/>
            <person name="Schuster L."/>
            <person name="Cowan T.M."/>
            <person name="Smanski M.J."/>
            <person name="Chevrette M.G."/>
            <person name="De Carvalho L.P.S."/>
            <person name="Shen B."/>
        </authorList>
    </citation>
    <scope>NUCLEOTIDE SEQUENCE [LARGE SCALE GENOMIC DNA]</scope>
    <source>
        <strain evidence="1 2">NPDC019626</strain>
    </source>
</reference>
<comment type="caution">
    <text evidence="1">The sequence shown here is derived from an EMBL/GenBank/DDBJ whole genome shotgun (WGS) entry which is preliminary data.</text>
</comment>
<dbReference type="Gene3D" id="3.40.50.1820">
    <property type="entry name" value="alpha/beta hydrolase"/>
    <property type="match status" value="1"/>
</dbReference>
<dbReference type="EMBL" id="JBIRXV010000001">
    <property type="protein sequence ID" value="MFI2321226.1"/>
    <property type="molecule type" value="Genomic_DNA"/>
</dbReference>
<proteinExistence type="predicted"/>
<evidence type="ECO:0000313" key="1">
    <source>
        <dbReference type="EMBL" id="MFI2321226.1"/>
    </source>
</evidence>
<name>A0ABW7WGG6_9NOCA</name>
<dbReference type="InterPro" id="IPR029058">
    <property type="entry name" value="AB_hydrolase_fold"/>
</dbReference>
<keyword evidence="1" id="KW-0378">Hydrolase</keyword>
<gene>
    <name evidence="1" type="ORF">ACH47G_12085</name>
</gene>
<dbReference type="GO" id="GO:0016787">
    <property type="term" value="F:hydrolase activity"/>
    <property type="evidence" value="ECO:0007669"/>
    <property type="project" value="UniProtKB-KW"/>
</dbReference>
<dbReference type="RefSeq" id="WP_396949198.1">
    <property type="nucleotide sequence ID" value="NZ_JBIRXV010000001.1"/>
</dbReference>
<accession>A0ABW7WGG6</accession>
<dbReference type="SUPFAM" id="SSF53474">
    <property type="entry name" value="alpha/beta-Hydrolases"/>
    <property type="match status" value="1"/>
</dbReference>
<organism evidence="1 2">
    <name type="scientific">Nocardia beijingensis</name>
    <dbReference type="NCBI Taxonomy" id="95162"/>
    <lineage>
        <taxon>Bacteria</taxon>
        <taxon>Bacillati</taxon>
        <taxon>Actinomycetota</taxon>
        <taxon>Actinomycetes</taxon>
        <taxon>Mycobacteriales</taxon>
        <taxon>Nocardiaceae</taxon>
        <taxon>Nocardia</taxon>
    </lineage>
</organism>
<protein>
    <submittedName>
        <fullName evidence="1">Alpha/beta fold hydrolase</fullName>
    </submittedName>
</protein>
<evidence type="ECO:0000313" key="2">
    <source>
        <dbReference type="Proteomes" id="UP001611450"/>
    </source>
</evidence>